<comment type="caution">
    <text evidence="10">The sequence shown here is derived from an EMBL/GenBank/DDBJ whole genome shotgun (WGS) entry which is preliminary data.</text>
</comment>
<comment type="subcellular location">
    <subcellularLocation>
        <location evidence="1">Cytoplasm</location>
    </subcellularLocation>
</comment>
<dbReference type="GO" id="GO:0005737">
    <property type="term" value="C:cytoplasm"/>
    <property type="evidence" value="ECO:0007669"/>
    <property type="project" value="UniProtKB-SubCell"/>
</dbReference>
<evidence type="ECO:0000256" key="3">
    <source>
        <dbReference type="ARBA" id="ARBA00022679"/>
    </source>
</evidence>
<reference evidence="10 11" key="1">
    <citation type="submission" date="2015-11" db="EMBL/GenBank/DDBJ databases">
        <title>Genomic analysis of 38 Legionella species identifies large and diverse effector repertoires.</title>
        <authorList>
            <person name="Burstein D."/>
            <person name="Amaro F."/>
            <person name="Zusman T."/>
            <person name="Lifshitz Z."/>
            <person name="Cohen O."/>
            <person name="Gilbert J.A."/>
            <person name="Pupko T."/>
            <person name="Shuman H.A."/>
            <person name="Segal G."/>
        </authorList>
    </citation>
    <scope>NUCLEOTIDE SEQUENCE [LARGE SCALE GENOMIC DNA]</scope>
    <source>
        <strain evidence="10 11">BL-540</strain>
    </source>
</reference>
<dbReference type="STRING" id="456.Ljor_0678"/>
<dbReference type="GO" id="GO:0047992">
    <property type="term" value="F:hydroxylysine kinase activity"/>
    <property type="evidence" value="ECO:0007669"/>
    <property type="project" value="UniProtKB-EC"/>
</dbReference>
<evidence type="ECO:0000256" key="7">
    <source>
        <dbReference type="ARBA" id="ARBA00038873"/>
    </source>
</evidence>
<dbReference type="AlphaFoldDB" id="A0A0W0V8F4"/>
<evidence type="ECO:0000256" key="2">
    <source>
        <dbReference type="ARBA" id="ARBA00022490"/>
    </source>
</evidence>
<comment type="catalytic activity">
    <reaction evidence="5">
        <text>(5R)-5-hydroxy-L-lysine + GTP = (5R)-5-phosphooxy-L-lysine + GDP + H(+)</text>
        <dbReference type="Rhea" id="RHEA:19049"/>
        <dbReference type="ChEBI" id="CHEBI:15378"/>
        <dbReference type="ChEBI" id="CHEBI:37565"/>
        <dbReference type="ChEBI" id="CHEBI:57882"/>
        <dbReference type="ChEBI" id="CHEBI:58189"/>
        <dbReference type="ChEBI" id="CHEBI:58357"/>
        <dbReference type="EC" id="2.7.1.81"/>
    </reaction>
</comment>
<dbReference type="Proteomes" id="UP000055035">
    <property type="component" value="Unassembled WGS sequence"/>
</dbReference>
<keyword evidence="2" id="KW-0963">Cytoplasm</keyword>
<evidence type="ECO:0000259" key="9">
    <source>
        <dbReference type="Pfam" id="PF01636"/>
    </source>
</evidence>
<dbReference type="EC" id="2.7.1.81" evidence="7"/>
<accession>A0A0W0V8F4</accession>
<dbReference type="Pfam" id="PF01636">
    <property type="entry name" value="APH"/>
    <property type="match status" value="1"/>
</dbReference>
<protein>
    <recommendedName>
        <fullName evidence="8">Hydroxylysine kinase</fullName>
        <ecNumber evidence="7">2.7.1.81</ecNumber>
    </recommendedName>
</protein>
<dbReference type="PANTHER" id="PTHR21064:SF1">
    <property type="entry name" value="HYDROXYLYSINE KINASE"/>
    <property type="match status" value="1"/>
</dbReference>
<evidence type="ECO:0000256" key="1">
    <source>
        <dbReference type="ARBA" id="ARBA00004496"/>
    </source>
</evidence>
<organism evidence="10 11">
    <name type="scientific">Legionella jordanis</name>
    <dbReference type="NCBI Taxonomy" id="456"/>
    <lineage>
        <taxon>Bacteria</taxon>
        <taxon>Pseudomonadati</taxon>
        <taxon>Pseudomonadota</taxon>
        <taxon>Gammaproteobacteria</taxon>
        <taxon>Legionellales</taxon>
        <taxon>Legionellaceae</taxon>
        <taxon>Legionella</taxon>
    </lineage>
</organism>
<evidence type="ECO:0000256" key="5">
    <source>
        <dbReference type="ARBA" id="ARBA00036820"/>
    </source>
</evidence>
<dbReference type="OrthoDB" id="9801052at2"/>
<dbReference type="SUPFAM" id="SSF56112">
    <property type="entry name" value="Protein kinase-like (PK-like)"/>
    <property type="match status" value="1"/>
</dbReference>
<keyword evidence="3" id="KW-0808">Transferase</keyword>
<evidence type="ECO:0000256" key="8">
    <source>
        <dbReference type="ARBA" id="ARBA00040505"/>
    </source>
</evidence>
<keyword evidence="4" id="KW-0418">Kinase</keyword>
<evidence type="ECO:0000256" key="4">
    <source>
        <dbReference type="ARBA" id="ARBA00022777"/>
    </source>
</evidence>
<evidence type="ECO:0000256" key="6">
    <source>
        <dbReference type="ARBA" id="ARBA00037368"/>
    </source>
</evidence>
<dbReference type="EMBL" id="LNYJ01000011">
    <property type="protein sequence ID" value="KTD16372.1"/>
    <property type="molecule type" value="Genomic_DNA"/>
</dbReference>
<comment type="function">
    <text evidence="6">Catalyzes the GTP-dependent phosphorylation of 5-hydroxy-L-lysine.</text>
</comment>
<sequence length="345" mass="39090">MGDFLTADIEEIVLNHYCLKVSVTKLPGGHDVNFHLTGDDKRQFLFKISHPDEPKLTLEMQNTALLQLNSNRYFKVPEPQKTTSGDFILLLNSDNAEYRYARLFTYIEDQLLAEELGESLDLLSDFGEKLGQLSLALDKFQHASAKRTFSWDLLQANLIGGHLSKIGNETDKTLIENVYNHFIDAVQPKLAKLRSSIIHNDANPWNVLVSRSSGLPRISGFIDFGDMIESATICELAIAVTHAVMGKKDPLQAAAAIIEHYHAIYPLQEDEVEVLFDLMLIRLCVTVVHSLVRNHDGHDTNDTLSMVEEPSWKLLRKLSQIDASDATRMFKEACQMEEYRNHFSF</sequence>
<dbReference type="InterPro" id="IPR002575">
    <property type="entry name" value="Aminoglycoside_PTrfase"/>
</dbReference>
<keyword evidence="11" id="KW-1185">Reference proteome</keyword>
<dbReference type="PATRIC" id="fig|456.5.peg.717"/>
<dbReference type="RefSeq" id="WP_058470234.1">
    <property type="nucleotide sequence ID" value="NZ_CAAAIC010000004.1"/>
</dbReference>
<gene>
    <name evidence="10" type="ORF">Ljor_0678</name>
</gene>
<proteinExistence type="predicted"/>
<name>A0A0W0V8F4_9GAMM</name>
<dbReference type="InterPro" id="IPR011009">
    <property type="entry name" value="Kinase-like_dom_sf"/>
</dbReference>
<dbReference type="Gene3D" id="3.90.1200.10">
    <property type="match status" value="1"/>
</dbReference>
<dbReference type="PANTHER" id="PTHR21064">
    <property type="entry name" value="AMINOGLYCOSIDE PHOSPHOTRANSFERASE DOMAIN-CONTAINING PROTEIN-RELATED"/>
    <property type="match status" value="1"/>
</dbReference>
<evidence type="ECO:0000313" key="10">
    <source>
        <dbReference type="EMBL" id="KTD16372.1"/>
    </source>
</evidence>
<evidence type="ECO:0000313" key="11">
    <source>
        <dbReference type="Proteomes" id="UP000055035"/>
    </source>
</evidence>
<feature type="domain" description="Aminoglycoside phosphotransferase" evidence="9">
    <location>
        <begin position="23"/>
        <end position="261"/>
    </location>
</feature>
<dbReference type="InterPro" id="IPR050249">
    <property type="entry name" value="Pseudomonas-type_ThrB"/>
</dbReference>